<evidence type="ECO:0000256" key="1">
    <source>
        <dbReference type="SAM" id="Phobius"/>
    </source>
</evidence>
<name>A0A223P1Z6_9SPHI</name>
<gene>
    <name evidence="2" type="ORF">MuYL_4079</name>
</gene>
<dbReference type="KEGG" id="muc:MuYL_4079"/>
<keyword evidence="1" id="KW-1133">Transmembrane helix</keyword>
<dbReference type="AlphaFoldDB" id="A0A223P1Z6"/>
<dbReference type="EMBL" id="CP022743">
    <property type="protein sequence ID" value="ASU35964.1"/>
    <property type="molecule type" value="Genomic_DNA"/>
</dbReference>
<organism evidence="2 3">
    <name type="scientific">Mucilaginibacter xinganensis</name>
    <dbReference type="NCBI Taxonomy" id="1234841"/>
    <lineage>
        <taxon>Bacteria</taxon>
        <taxon>Pseudomonadati</taxon>
        <taxon>Bacteroidota</taxon>
        <taxon>Sphingobacteriia</taxon>
        <taxon>Sphingobacteriales</taxon>
        <taxon>Sphingobacteriaceae</taxon>
        <taxon>Mucilaginibacter</taxon>
    </lineage>
</organism>
<dbReference type="Proteomes" id="UP000215002">
    <property type="component" value="Chromosome"/>
</dbReference>
<proteinExistence type="predicted"/>
<reference evidence="2 3" key="1">
    <citation type="submission" date="2017-08" db="EMBL/GenBank/DDBJ databases">
        <title>Complete genome sequence of Mucilaginibacter sp. strain BJC16-A31.</title>
        <authorList>
            <consortium name="Henan University of Science and Technology"/>
            <person name="You X."/>
        </authorList>
    </citation>
    <scope>NUCLEOTIDE SEQUENCE [LARGE SCALE GENOMIC DNA]</scope>
    <source>
        <strain evidence="2 3">BJC16-A31</strain>
    </source>
</reference>
<feature type="transmembrane region" description="Helical" evidence="1">
    <location>
        <begin position="6"/>
        <end position="23"/>
    </location>
</feature>
<keyword evidence="1" id="KW-0472">Membrane</keyword>
<evidence type="ECO:0000313" key="2">
    <source>
        <dbReference type="EMBL" id="ASU35964.1"/>
    </source>
</evidence>
<accession>A0A223P1Z6</accession>
<keyword evidence="1" id="KW-0812">Transmembrane</keyword>
<sequence length="223" mass="26247">MLIYLTLNTTIEIFCLVTAFICLKNDKSFAWKGMIIYLFITCVTELVAIYLRKQLHHNNQWPYNISIIFEATFISVMFNELFSEYFNSKPVIIGGLALLAIVYGYDVWAHHFLLFRNLTNDTLNNATNNAMSVIFSLYSFYYFYLLLKDYKPVSLKTSASFWWVAGVFCYYFGSTAVNLLRDKLQSPYFDFLPYMLLVSIWIIYGCWSYSFICRRWATTRSNS</sequence>
<keyword evidence="3" id="KW-1185">Reference proteome</keyword>
<feature type="transmembrane region" description="Helical" evidence="1">
    <location>
        <begin position="63"/>
        <end position="82"/>
    </location>
</feature>
<protein>
    <submittedName>
        <fullName evidence="2">Uncharacterized protein</fullName>
    </submittedName>
</protein>
<feature type="transmembrane region" description="Helical" evidence="1">
    <location>
        <begin position="159"/>
        <end position="179"/>
    </location>
</feature>
<feature type="transmembrane region" description="Helical" evidence="1">
    <location>
        <begin position="35"/>
        <end position="51"/>
    </location>
</feature>
<feature type="transmembrane region" description="Helical" evidence="1">
    <location>
        <begin position="191"/>
        <end position="212"/>
    </location>
</feature>
<feature type="transmembrane region" description="Helical" evidence="1">
    <location>
        <begin position="91"/>
        <end position="109"/>
    </location>
</feature>
<evidence type="ECO:0000313" key="3">
    <source>
        <dbReference type="Proteomes" id="UP000215002"/>
    </source>
</evidence>
<feature type="transmembrane region" description="Helical" evidence="1">
    <location>
        <begin position="129"/>
        <end position="147"/>
    </location>
</feature>